<evidence type="ECO:0000256" key="7">
    <source>
        <dbReference type="ARBA" id="ARBA00022989"/>
    </source>
</evidence>
<evidence type="ECO:0000256" key="6">
    <source>
        <dbReference type="ARBA" id="ARBA00022792"/>
    </source>
</evidence>
<evidence type="ECO:0000256" key="5">
    <source>
        <dbReference type="ARBA" id="ARBA00022737"/>
    </source>
</evidence>
<dbReference type="InterPro" id="IPR050567">
    <property type="entry name" value="Mitochondrial_Carrier"/>
</dbReference>
<comment type="similarity">
    <text evidence="2">Belongs to the mitochondrial carrier (TC 2.A.29) family.</text>
</comment>
<dbReference type="Gene3D" id="1.50.40.10">
    <property type="entry name" value="Mitochondrial carrier domain"/>
    <property type="match status" value="1"/>
</dbReference>
<dbReference type="Proteomes" id="UP000774617">
    <property type="component" value="Unassembled WGS sequence"/>
</dbReference>
<dbReference type="SUPFAM" id="SSF103506">
    <property type="entry name" value="Mitochondrial carrier"/>
    <property type="match status" value="1"/>
</dbReference>
<keyword evidence="9 10" id="KW-0472">Membrane</keyword>
<reference evidence="12 13" key="1">
    <citation type="journal article" date="2021" name="Nat. Commun.">
        <title>Genetic determinants of endophytism in the Arabidopsis root mycobiome.</title>
        <authorList>
            <person name="Mesny F."/>
            <person name="Miyauchi S."/>
            <person name="Thiergart T."/>
            <person name="Pickel B."/>
            <person name="Atanasova L."/>
            <person name="Karlsson M."/>
            <person name="Huettel B."/>
            <person name="Barry K.W."/>
            <person name="Haridas S."/>
            <person name="Chen C."/>
            <person name="Bauer D."/>
            <person name="Andreopoulos W."/>
            <person name="Pangilinan J."/>
            <person name="LaButti K."/>
            <person name="Riley R."/>
            <person name="Lipzen A."/>
            <person name="Clum A."/>
            <person name="Drula E."/>
            <person name="Henrissat B."/>
            <person name="Kohler A."/>
            <person name="Grigoriev I.V."/>
            <person name="Martin F.M."/>
            <person name="Hacquard S."/>
        </authorList>
    </citation>
    <scope>NUCLEOTIDE SEQUENCE [LARGE SCALE GENOMIC DNA]</scope>
    <source>
        <strain evidence="12 13">MPI-SDFR-AT-0080</strain>
    </source>
</reference>
<dbReference type="PROSITE" id="PS50920">
    <property type="entry name" value="SOLCAR"/>
    <property type="match status" value="3"/>
</dbReference>
<dbReference type="InterPro" id="IPR023395">
    <property type="entry name" value="MCP_dom_sf"/>
</dbReference>
<evidence type="ECO:0000256" key="1">
    <source>
        <dbReference type="ARBA" id="ARBA00004225"/>
    </source>
</evidence>
<comment type="caution">
    <text evidence="12">The sequence shown here is derived from an EMBL/GenBank/DDBJ whole genome shotgun (WGS) entry which is preliminary data.</text>
</comment>
<keyword evidence="5" id="KW-0677">Repeat</keyword>
<dbReference type="Pfam" id="PF02466">
    <property type="entry name" value="Tim17"/>
    <property type="match status" value="1"/>
</dbReference>
<protein>
    <submittedName>
        <fullName evidence="12">Mitochondrial carrier domain-containing protein</fullName>
    </submittedName>
</protein>
<dbReference type="Pfam" id="PF00153">
    <property type="entry name" value="Mito_carr"/>
    <property type="match status" value="3"/>
</dbReference>
<keyword evidence="13" id="KW-1185">Reference proteome</keyword>
<feature type="repeat" description="Solcar" evidence="10">
    <location>
        <begin position="38"/>
        <end position="126"/>
    </location>
</feature>
<dbReference type="PANTHER" id="PTHR45624">
    <property type="entry name" value="MITOCHONDRIAL BASIC AMINO ACIDS TRANSPORTER-RELATED"/>
    <property type="match status" value="1"/>
</dbReference>
<organism evidence="12 13">
    <name type="scientific">Macrophomina phaseolina</name>
    <dbReference type="NCBI Taxonomy" id="35725"/>
    <lineage>
        <taxon>Eukaryota</taxon>
        <taxon>Fungi</taxon>
        <taxon>Dikarya</taxon>
        <taxon>Ascomycota</taxon>
        <taxon>Pezizomycotina</taxon>
        <taxon>Dothideomycetes</taxon>
        <taxon>Dothideomycetes incertae sedis</taxon>
        <taxon>Botryosphaeriales</taxon>
        <taxon>Botryosphaeriaceae</taxon>
        <taxon>Macrophomina</taxon>
    </lineage>
</organism>
<keyword evidence="8" id="KW-0496">Mitochondrion</keyword>
<keyword evidence="3" id="KW-0813">Transport</keyword>
<name>A0ABQ8GLY2_9PEZI</name>
<evidence type="ECO:0000313" key="13">
    <source>
        <dbReference type="Proteomes" id="UP000774617"/>
    </source>
</evidence>
<feature type="repeat" description="Solcar" evidence="10">
    <location>
        <begin position="138"/>
        <end position="228"/>
    </location>
</feature>
<dbReference type="EMBL" id="JAGTJR010000005">
    <property type="protein sequence ID" value="KAH7060645.1"/>
    <property type="molecule type" value="Genomic_DNA"/>
</dbReference>
<accession>A0ABQ8GLY2</accession>
<gene>
    <name evidence="12" type="ORF">B0J12DRAFT_566412</name>
</gene>
<feature type="region of interest" description="Disordered" evidence="11">
    <location>
        <begin position="1"/>
        <end position="26"/>
    </location>
</feature>
<keyword evidence="7" id="KW-1133">Transmembrane helix</keyword>
<evidence type="ECO:0000256" key="11">
    <source>
        <dbReference type="SAM" id="MobiDB-lite"/>
    </source>
</evidence>
<feature type="repeat" description="Solcar" evidence="10">
    <location>
        <begin position="245"/>
        <end position="336"/>
    </location>
</feature>
<keyword evidence="6" id="KW-0999">Mitochondrion inner membrane</keyword>
<sequence length="627" mass="68822">MAATYSDRPLGVPDAELAIPTPNTTPESTKEALAGQGMEALKDIACGSAAGIIGKYIEYPFDTIKVRLQSQPEHLPLRYTGPLDCFKKSWAKDGFLGLYRGISAPLVGAAVENASLFFSYRVCQEALQSTIFPAAQPLPFSALLVCGAASGAFTSMLLTPIELVKCKMQVPVETSSGHVVRMGPLGVIASVYRHQGLAGFWHGQLGTLIRETGGSAAWFGGYEGMGIVFRRLREKRTGQQSDAPLPIHQQMACGATAGVSYNFLFYPADTIKSRMQTEDVSRAVVGERQRSFASVGRLIWQQHGLRGLYRGCGITVARSVPSSAFIFTIYETLRAREGNERGLRRWNGPFTLSSAGAPLPRGRKRRRLPLLPITHLATTLEYTAETTTTTVTNTGGPYAASAERIALDPKYHDVLTLVKGVRNGIVYGSKVRFPHALVMIFLFRSGDFRTKASLVLKATRMHARNLGLFALIYKSTMLLLRRASGGKEHRYDAFIAGLAGGYTVFGRTIHSSVSQQIVIYVFARVVLAYAKLLVQPKSDGRAGGHHHHHHGRAGGGGGWEIISDPVLAAKVRDNAWTVFASLSWAAVMYVFRWHPEVVQPSLRSSMHYIYEQSDHWDSLRTLIWHNK</sequence>
<keyword evidence="4 10" id="KW-0812">Transmembrane</keyword>
<evidence type="ECO:0000256" key="2">
    <source>
        <dbReference type="ARBA" id="ARBA00006375"/>
    </source>
</evidence>
<evidence type="ECO:0000256" key="3">
    <source>
        <dbReference type="ARBA" id="ARBA00022448"/>
    </source>
</evidence>
<evidence type="ECO:0000256" key="9">
    <source>
        <dbReference type="ARBA" id="ARBA00023136"/>
    </source>
</evidence>
<evidence type="ECO:0000256" key="4">
    <source>
        <dbReference type="ARBA" id="ARBA00022692"/>
    </source>
</evidence>
<evidence type="ECO:0000256" key="8">
    <source>
        <dbReference type="ARBA" id="ARBA00023128"/>
    </source>
</evidence>
<dbReference type="PANTHER" id="PTHR45624:SF31">
    <property type="entry name" value="MITOCHONDRIAL ORNITHINE TRANSPORTER 1"/>
    <property type="match status" value="1"/>
</dbReference>
<proteinExistence type="inferred from homology"/>
<evidence type="ECO:0000313" key="12">
    <source>
        <dbReference type="EMBL" id="KAH7060645.1"/>
    </source>
</evidence>
<dbReference type="InterPro" id="IPR018108">
    <property type="entry name" value="MCP_transmembrane"/>
</dbReference>
<evidence type="ECO:0000256" key="10">
    <source>
        <dbReference type="PROSITE-ProRule" id="PRU00282"/>
    </source>
</evidence>
<comment type="subcellular location">
    <subcellularLocation>
        <location evidence="1">Mitochondrion membrane</location>
        <topology evidence="1">Multi-pass membrane protein</topology>
    </subcellularLocation>
</comment>